<dbReference type="CDD" id="cd00198">
    <property type="entry name" value="vWFA"/>
    <property type="match status" value="1"/>
</dbReference>
<dbReference type="SUPFAM" id="SSF53300">
    <property type="entry name" value="vWA-like"/>
    <property type="match status" value="1"/>
</dbReference>
<dbReference type="InterPro" id="IPR036465">
    <property type="entry name" value="vWFA_dom_sf"/>
</dbReference>
<reference evidence="3" key="1">
    <citation type="submission" date="2021-02" db="EMBL/GenBank/DDBJ databases">
        <title>Genome-Resolved Metagenomics of a Microbial Community Performing Photosynthetic Biological Nutrient Removal.</title>
        <authorList>
            <person name="Mcdaniel E.A."/>
        </authorList>
    </citation>
    <scope>NUCLEOTIDE SEQUENCE</scope>
    <source>
        <strain evidence="3">UWPOB_OBS1</strain>
    </source>
</reference>
<evidence type="ECO:0000313" key="3">
    <source>
        <dbReference type="EMBL" id="MBN8662528.1"/>
    </source>
</evidence>
<evidence type="ECO:0000259" key="2">
    <source>
        <dbReference type="PROSITE" id="PS50234"/>
    </source>
</evidence>
<keyword evidence="1" id="KW-1133">Transmembrane helix</keyword>
<evidence type="ECO:0000313" key="4">
    <source>
        <dbReference type="Proteomes" id="UP000664277"/>
    </source>
</evidence>
<dbReference type="InterPro" id="IPR002035">
    <property type="entry name" value="VWF_A"/>
</dbReference>
<evidence type="ECO:0000256" key="1">
    <source>
        <dbReference type="SAM" id="Phobius"/>
    </source>
</evidence>
<dbReference type="AlphaFoldDB" id="A0A8J7PID2"/>
<dbReference type="Pfam" id="PF00092">
    <property type="entry name" value="VWA"/>
    <property type="match status" value="1"/>
</dbReference>
<accession>A0A8J7PID2</accession>
<protein>
    <submittedName>
        <fullName evidence="3">VWA domain-containing protein</fullName>
    </submittedName>
</protein>
<keyword evidence="1" id="KW-0812">Transmembrane</keyword>
<organism evidence="3 4">
    <name type="scientific">Candidatus Obscuribacter phosphatis</name>
    <dbReference type="NCBI Taxonomy" id="1906157"/>
    <lineage>
        <taxon>Bacteria</taxon>
        <taxon>Bacillati</taxon>
        <taxon>Candidatus Melainabacteria</taxon>
        <taxon>Candidatus Obscuribacterales</taxon>
        <taxon>Candidatus Obscuribacteraceae</taxon>
        <taxon>Candidatus Obscuribacter</taxon>
    </lineage>
</organism>
<keyword evidence="1" id="KW-0472">Membrane</keyword>
<dbReference type="EMBL" id="JAFLCK010000042">
    <property type="protein sequence ID" value="MBN8662528.1"/>
    <property type="molecule type" value="Genomic_DNA"/>
</dbReference>
<feature type="domain" description="VWFA" evidence="2">
    <location>
        <begin position="464"/>
        <end position="614"/>
    </location>
</feature>
<proteinExistence type="predicted"/>
<dbReference type="Gene3D" id="3.40.50.410">
    <property type="entry name" value="von Willebrand factor, type A domain"/>
    <property type="match status" value="1"/>
</dbReference>
<dbReference type="PROSITE" id="PS50234">
    <property type="entry name" value="VWFA"/>
    <property type="match status" value="1"/>
</dbReference>
<feature type="transmembrane region" description="Helical" evidence="1">
    <location>
        <begin position="12"/>
        <end position="34"/>
    </location>
</feature>
<sequence>MSNYRQKRRRGATTVALILVIAFFVILPLGLLGFEFARYTLLCAQLRSVTDAATLAGTAALASSPPGYTYTQLHDLAMDVAIQTFQQNSVLTTSFNKSNVQIDRNTGSPLGTPAVNKVNLNFTLLDSTGKPVANGSKDAVTMRLQAIYSDKPVFSSSLLNIGLIETASAVSDGGLPQLDLFLCFDVSGSMDDQTPISLVNRYWNPGTSTVEYKLVSSGKSIYDTFLPTYTGTGLNAVPPQNLSYGAYGAPSNSKPFIFSESSYPAGNALKGLRGNQFTYPAGSIPGLPAATVYPPGALINEQGWPPGNFDPTNTLNAKGNGVDANAYANGFTDLIVPVPSVGAYDFSKYETCVEAARGNMESDAVCLQSQGGTKINPKLPPRQPGYYAAYWAQVEKTLDPMAAARLAAGNFFYTMNISSNAHFGLSAFSDQAGTSASSYWPTTTASCDPAWLHGGSNNFPVPLVNLDKSKSNFDDVNDALNGKGAILPLRPTGKTNIADSLQSALNELTDAAKYRPRAKRAIILFTDGVPNEPGGSSAAAESAAFAKASLANSKGIPIYTIGLSQNATIKPKEDAFLGDNKGGSGKGIAFISGNNAIYVSVTKSADLNKAFQTIARSLVVLQ</sequence>
<dbReference type="Proteomes" id="UP000664277">
    <property type="component" value="Unassembled WGS sequence"/>
</dbReference>
<comment type="caution">
    <text evidence="3">The sequence shown here is derived from an EMBL/GenBank/DDBJ whole genome shotgun (WGS) entry which is preliminary data.</text>
</comment>
<name>A0A8J7PID2_9BACT</name>
<gene>
    <name evidence="3" type="ORF">J0M35_19325</name>
</gene>